<evidence type="ECO:0000313" key="3">
    <source>
        <dbReference type="Proteomes" id="UP001595773"/>
    </source>
</evidence>
<dbReference type="InterPro" id="IPR036390">
    <property type="entry name" value="WH_DNA-bd_sf"/>
</dbReference>
<proteinExistence type="predicted"/>
<feature type="domain" description="HTH iclR-type" evidence="1">
    <location>
        <begin position="26"/>
        <end position="69"/>
    </location>
</feature>
<evidence type="ECO:0000259" key="1">
    <source>
        <dbReference type="Pfam" id="PF09339"/>
    </source>
</evidence>
<reference evidence="3" key="1">
    <citation type="journal article" date="2019" name="Int. J. Syst. Evol. Microbiol.">
        <title>The Global Catalogue of Microorganisms (GCM) 10K type strain sequencing project: providing services to taxonomists for standard genome sequencing and annotation.</title>
        <authorList>
            <consortium name="The Broad Institute Genomics Platform"/>
            <consortium name="The Broad Institute Genome Sequencing Center for Infectious Disease"/>
            <person name="Wu L."/>
            <person name="Ma J."/>
        </authorList>
    </citation>
    <scope>NUCLEOTIDE SEQUENCE [LARGE SCALE GENOMIC DNA]</scope>
    <source>
        <strain evidence="3">CGMCC 1.10698</strain>
    </source>
</reference>
<dbReference type="RefSeq" id="WP_230066475.1">
    <property type="nucleotide sequence ID" value="NZ_BAABLL010000019.1"/>
</dbReference>
<dbReference type="EMBL" id="JBHSCQ010000005">
    <property type="protein sequence ID" value="MFC4264857.1"/>
    <property type="molecule type" value="Genomic_DNA"/>
</dbReference>
<evidence type="ECO:0000313" key="2">
    <source>
        <dbReference type="EMBL" id="MFC4264857.1"/>
    </source>
</evidence>
<dbReference type="SUPFAM" id="SSF46785">
    <property type="entry name" value="Winged helix' DNA-binding domain"/>
    <property type="match status" value="1"/>
</dbReference>
<sequence>MPETQLHGPKPGGAEPVAPMSKARAAVLERLRSSDGTINVEELAVATGQHSNTVREHLEALVANGFATRTTSVSTGRGRPAWRYAPAIAETSPRGYAALAAALAAQIAATSEKPAAAGELAGRRWAHALQDTPAISTHSATVDRAFRARVAAELAEAGFGIQGNAAATDFTLTTCPILGAARENPEVVCAVHLGLVKGLMEGSGMAEDDVELVPFAGPGACTLHLPSVPAT</sequence>
<keyword evidence="3" id="KW-1185">Reference proteome</keyword>
<protein>
    <submittedName>
        <fullName evidence="2">Helix-turn-helix transcriptional regulator</fullName>
    </submittedName>
</protein>
<accession>A0ABV8QYT2</accession>
<dbReference type="Pfam" id="PF09339">
    <property type="entry name" value="HTH_IclR"/>
    <property type="match status" value="1"/>
</dbReference>
<gene>
    <name evidence="2" type="ORF">ACFOW9_04500</name>
</gene>
<dbReference type="Gene3D" id="1.10.10.10">
    <property type="entry name" value="Winged helix-like DNA-binding domain superfamily/Winged helix DNA-binding domain"/>
    <property type="match status" value="1"/>
</dbReference>
<organism evidence="2 3">
    <name type="scientific">Arthrobacter cryoconiti</name>
    <dbReference type="NCBI Taxonomy" id="748907"/>
    <lineage>
        <taxon>Bacteria</taxon>
        <taxon>Bacillati</taxon>
        <taxon>Actinomycetota</taxon>
        <taxon>Actinomycetes</taxon>
        <taxon>Micrococcales</taxon>
        <taxon>Micrococcaceae</taxon>
        <taxon>Arthrobacter</taxon>
    </lineage>
</organism>
<dbReference type="InterPro" id="IPR005471">
    <property type="entry name" value="Tscrpt_reg_IclR_N"/>
</dbReference>
<dbReference type="InterPro" id="IPR036388">
    <property type="entry name" value="WH-like_DNA-bd_sf"/>
</dbReference>
<name>A0ABV8QYT2_9MICC</name>
<comment type="caution">
    <text evidence="2">The sequence shown here is derived from an EMBL/GenBank/DDBJ whole genome shotgun (WGS) entry which is preliminary data.</text>
</comment>
<dbReference type="Proteomes" id="UP001595773">
    <property type="component" value="Unassembled WGS sequence"/>
</dbReference>